<dbReference type="EMBL" id="BTRK01000014">
    <property type="protein sequence ID" value="GMR63200.1"/>
    <property type="molecule type" value="Genomic_DNA"/>
</dbReference>
<keyword evidence="2" id="KW-1185">Reference proteome</keyword>
<feature type="non-terminal residue" evidence="1">
    <location>
        <position position="1"/>
    </location>
</feature>
<accession>A0AAN5DHQ0</accession>
<feature type="non-terminal residue" evidence="1">
    <location>
        <position position="69"/>
    </location>
</feature>
<sequence>DENGRAVYSNIPYLYNTDTIFIPGVGHNYFHGQKVLRKRILKFVSQELGPRISQPTPQSIVPTIPVEKK</sequence>
<gene>
    <name evidence="1" type="ORF">PMAYCL1PPCAC_33395</name>
</gene>
<reference evidence="2" key="1">
    <citation type="submission" date="2022-10" db="EMBL/GenBank/DDBJ databases">
        <title>Genome assembly of Pristionchus species.</title>
        <authorList>
            <person name="Yoshida K."/>
            <person name="Sommer R.J."/>
        </authorList>
    </citation>
    <scope>NUCLEOTIDE SEQUENCE [LARGE SCALE GENOMIC DNA]</scope>
    <source>
        <strain evidence="2">RS5460</strain>
    </source>
</reference>
<name>A0AAN5DHQ0_9BILA</name>
<dbReference type="Proteomes" id="UP001328107">
    <property type="component" value="Unassembled WGS sequence"/>
</dbReference>
<comment type="caution">
    <text evidence="1">The sequence shown here is derived from an EMBL/GenBank/DDBJ whole genome shotgun (WGS) entry which is preliminary data.</text>
</comment>
<evidence type="ECO:0000313" key="2">
    <source>
        <dbReference type="Proteomes" id="UP001328107"/>
    </source>
</evidence>
<evidence type="ECO:0000313" key="1">
    <source>
        <dbReference type="EMBL" id="GMR63200.1"/>
    </source>
</evidence>
<protein>
    <submittedName>
        <fullName evidence="1">Uncharacterized protein</fullName>
    </submittedName>
</protein>
<proteinExistence type="predicted"/>
<dbReference type="AlphaFoldDB" id="A0AAN5DHQ0"/>
<organism evidence="1 2">
    <name type="scientific">Pristionchus mayeri</name>
    <dbReference type="NCBI Taxonomy" id="1317129"/>
    <lineage>
        <taxon>Eukaryota</taxon>
        <taxon>Metazoa</taxon>
        <taxon>Ecdysozoa</taxon>
        <taxon>Nematoda</taxon>
        <taxon>Chromadorea</taxon>
        <taxon>Rhabditida</taxon>
        <taxon>Rhabditina</taxon>
        <taxon>Diplogasteromorpha</taxon>
        <taxon>Diplogasteroidea</taxon>
        <taxon>Neodiplogasteridae</taxon>
        <taxon>Pristionchus</taxon>
    </lineage>
</organism>